<evidence type="ECO:0000313" key="11">
    <source>
        <dbReference type="EMBL" id="PWY89219.1"/>
    </source>
</evidence>
<dbReference type="PANTHER" id="PTHR11709:SF488">
    <property type="entry name" value="LACCASE-RELATED"/>
    <property type="match status" value="1"/>
</dbReference>
<dbReference type="STRING" id="1448321.A0A317WS76"/>
<dbReference type="SUPFAM" id="SSF49503">
    <property type="entry name" value="Cupredoxins"/>
    <property type="match status" value="3"/>
</dbReference>
<dbReference type="PROSITE" id="PS00079">
    <property type="entry name" value="MULTICOPPER_OXIDASE1"/>
    <property type="match status" value="2"/>
</dbReference>
<evidence type="ECO:0000259" key="10">
    <source>
        <dbReference type="Pfam" id="PF07732"/>
    </source>
</evidence>
<dbReference type="InterPro" id="IPR008972">
    <property type="entry name" value="Cupredoxin"/>
</dbReference>
<keyword evidence="6" id="KW-0325">Glycoprotein</keyword>
<dbReference type="FunFam" id="2.60.40.420:FF:000036">
    <property type="entry name" value="L-ascorbate oxidase"/>
    <property type="match status" value="1"/>
</dbReference>
<dbReference type="RefSeq" id="XP_025402406.1">
    <property type="nucleotide sequence ID" value="XM_025547446.1"/>
</dbReference>
<comment type="similarity">
    <text evidence="1">Belongs to the multicopper oxidase family.</text>
</comment>
<gene>
    <name evidence="11" type="ORF">BO70DRAFT_418339</name>
</gene>
<evidence type="ECO:0000256" key="5">
    <source>
        <dbReference type="ARBA" id="ARBA00023008"/>
    </source>
</evidence>
<evidence type="ECO:0000313" key="12">
    <source>
        <dbReference type="Proteomes" id="UP000247233"/>
    </source>
</evidence>
<feature type="domain" description="Plastocyanin-like" evidence="9">
    <location>
        <begin position="453"/>
        <end position="573"/>
    </location>
</feature>
<sequence>MRISHCKLTVSAFLGLVQWVYCDKVEFKLDLTWEKHEVAGITKNTILTNGQFPGPTLRMNQGDDVSIVVNNTMPFATSIHWHGIQQQGTPWSDGVPGLTQKSIKSGEQFTYSWRADDYGAYLYHSHHSAQLDDGLYGAIYVDPKPSLERPFTKISLDPEQIQALRRAERNTHPIILSDWRTFTSDEIIKIEEDSGVENYCASSILLNGKGSVICPSQEHINDLTRSELKQVLNGRNMTDMGCMPPTPSRLGFFPFNATNIPTGYYQGCKPTQGEKEVLHVNPIWKWVSYDVSSMAGSSEFVFSIDEHPMYIYAVDGRYVEPTLVSALTVHIGTRYSIMVKLDKPAGNYTIRAANSYTNQIINGTAILNYDPPFEQFRPSKPYITEIGTSVTSNTTFLTESNLIPFPSVKPSQDVSQTHILNLHLHNSSYMWELSNTTYPMSIQELPVPALFNRSAIPPENTISTLNGTWVDLIVNVTGGQPQHPLHKHSNKFFVIGSGTSEWKYASVAEAVEDIPGNFNLVNPQYRDTYPTPTSRGGPSWLALRYFVQNPGPFFFHCHVMMHEYGGLGVALLDGVDAWPVVPLEYQL</sequence>
<dbReference type="Pfam" id="PF00394">
    <property type="entry name" value="Cu-oxidase"/>
    <property type="match status" value="1"/>
</dbReference>
<organism evidence="11 12">
    <name type="scientific">Aspergillus heteromorphus CBS 117.55</name>
    <dbReference type="NCBI Taxonomy" id="1448321"/>
    <lineage>
        <taxon>Eukaryota</taxon>
        <taxon>Fungi</taxon>
        <taxon>Dikarya</taxon>
        <taxon>Ascomycota</taxon>
        <taxon>Pezizomycotina</taxon>
        <taxon>Eurotiomycetes</taxon>
        <taxon>Eurotiomycetidae</taxon>
        <taxon>Eurotiales</taxon>
        <taxon>Aspergillaceae</taxon>
        <taxon>Aspergillus</taxon>
        <taxon>Aspergillus subgen. Circumdati</taxon>
    </lineage>
</organism>
<dbReference type="PANTHER" id="PTHR11709">
    <property type="entry name" value="MULTI-COPPER OXIDASE"/>
    <property type="match status" value="1"/>
</dbReference>
<dbReference type="GO" id="GO:0005507">
    <property type="term" value="F:copper ion binding"/>
    <property type="evidence" value="ECO:0007669"/>
    <property type="project" value="InterPro"/>
</dbReference>
<feature type="domain" description="Plastocyanin-like" evidence="10">
    <location>
        <begin position="32"/>
        <end position="145"/>
    </location>
</feature>
<dbReference type="PROSITE" id="PS00080">
    <property type="entry name" value="MULTICOPPER_OXIDASE2"/>
    <property type="match status" value="1"/>
</dbReference>
<dbReference type="VEuPathDB" id="FungiDB:BO70DRAFT_418339"/>
<dbReference type="InterPro" id="IPR011706">
    <property type="entry name" value="Cu-oxidase_C"/>
</dbReference>
<keyword evidence="4" id="KW-0560">Oxidoreductase</keyword>
<dbReference type="GO" id="GO:0052716">
    <property type="term" value="F:hydroquinone:oxygen oxidoreductase activity"/>
    <property type="evidence" value="ECO:0007669"/>
    <property type="project" value="UniProtKB-ARBA"/>
</dbReference>
<keyword evidence="3 7" id="KW-0732">Signal</keyword>
<evidence type="ECO:0000256" key="3">
    <source>
        <dbReference type="ARBA" id="ARBA00022729"/>
    </source>
</evidence>
<dbReference type="InterPro" id="IPR002355">
    <property type="entry name" value="Cu_oxidase_Cu_BS"/>
</dbReference>
<feature type="chain" id="PRO_5016262702" description="L-ascorbate oxidase" evidence="7">
    <location>
        <begin position="23"/>
        <end position="587"/>
    </location>
</feature>
<feature type="signal peptide" evidence="7">
    <location>
        <begin position="1"/>
        <end position="22"/>
    </location>
</feature>
<protein>
    <recommendedName>
        <fullName evidence="13">L-ascorbate oxidase</fullName>
    </recommendedName>
</protein>
<dbReference type="Proteomes" id="UP000247233">
    <property type="component" value="Unassembled WGS sequence"/>
</dbReference>
<dbReference type="Pfam" id="PF07732">
    <property type="entry name" value="Cu-oxidase_3"/>
    <property type="match status" value="1"/>
</dbReference>
<comment type="caution">
    <text evidence="11">The sequence shown here is derived from an EMBL/GenBank/DDBJ whole genome shotgun (WGS) entry which is preliminary data.</text>
</comment>
<dbReference type="CDD" id="cd13898">
    <property type="entry name" value="CuRO_3_Abr2_like"/>
    <property type="match status" value="1"/>
</dbReference>
<accession>A0A317WS76</accession>
<name>A0A317WS76_9EURO</name>
<dbReference type="InterPro" id="IPR045087">
    <property type="entry name" value="Cu-oxidase_fam"/>
</dbReference>
<dbReference type="Pfam" id="PF07731">
    <property type="entry name" value="Cu-oxidase_2"/>
    <property type="match status" value="1"/>
</dbReference>
<evidence type="ECO:0000259" key="9">
    <source>
        <dbReference type="Pfam" id="PF07731"/>
    </source>
</evidence>
<dbReference type="GO" id="GO:0042440">
    <property type="term" value="P:pigment metabolic process"/>
    <property type="evidence" value="ECO:0007669"/>
    <property type="project" value="UniProtKB-ARBA"/>
</dbReference>
<evidence type="ECO:0000259" key="8">
    <source>
        <dbReference type="Pfam" id="PF00394"/>
    </source>
</evidence>
<evidence type="ECO:0000256" key="4">
    <source>
        <dbReference type="ARBA" id="ARBA00023002"/>
    </source>
</evidence>
<dbReference type="GeneID" id="37069683"/>
<keyword evidence="5" id="KW-0186">Copper</keyword>
<dbReference type="EMBL" id="MSFL01000004">
    <property type="protein sequence ID" value="PWY89219.1"/>
    <property type="molecule type" value="Genomic_DNA"/>
</dbReference>
<dbReference type="Gene3D" id="2.60.40.420">
    <property type="entry name" value="Cupredoxins - blue copper proteins"/>
    <property type="match status" value="3"/>
</dbReference>
<dbReference type="InterPro" id="IPR011707">
    <property type="entry name" value="Cu-oxidase-like_N"/>
</dbReference>
<keyword evidence="2" id="KW-0479">Metal-binding</keyword>
<dbReference type="InterPro" id="IPR001117">
    <property type="entry name" value="Cu-oxidase_2nd"/>
</dbReference>
<dbReference type="InterPro" id="IPR033138">
    <property type="entry name" value="Cu_oxidase_CS"/>
</dbReference>
<dbReference type="CDD" id="cd13850">
    <property type="entry name" value="CuRO_1_Abr2_like"/>
    <property type="match status" value="1"/>
</dbReference>
<proteinExistence type="inferred from homology"/>
<evidence type="ECO:0000256" key="1">
    <source>
        <dbReference type="ARBA" id="ARBA00010609"/>
    </source>
</evidence>
<reference evidence="11 12" key="1">
    <citation type="submission" date="2016-12" db="EMBL/GenBank/DDBJ databases">
        <title>The genomes of Aspergillus section Nigri reveals drivers in fungal speciation.</title>
        <authorList>
            <consortium name="DOE Joint Genome Institute"/>
            <person name="Vesth T.C."/>
            <person name="Nybo J."/>
            <person name="Theobald S."/>
            <person name="Brandl J."/>
            <person name="Frisvad J.C."/>
            <person name="Nielsen K.F."/>
            <person name="Lyhne E.K."/>
            <person name="Kogle M.E."/>
            <person name="Kuo A."/>
            <person name="Riley R."/>
            <person name="Clum A."/>
            <person name="Nolan M."/>
            <person name="Lipzen A."/>
            <person name="Salamov A."/>
            <person name="Henrissat B."/>
            <person name="Wiebenga A."/>
            <person name="De Vries R.P."/>
            <person name="Grigoriev I.V."/>
            <person name="Mortensen U.H."/>
            <person name="Andersen M.R."/>
            <person name="Baker S.E."/>
        </authorList>
    </citation>
    <scope>NUCLEOTIDE SEQUENCE [LARGE SCALE GENOMIC DNA]</scope>
    <source>
        <strain evidence="11 12">CBS 117.55</strain>
    </source>
</reference>
<evidence type="ECO:0008006" key="13">
    <source>
        <dbReference type="Google" id="ProtNLM"/>
    </source>
</evidence>
<evidence type="ECO:0000256" key="2">
    <source>
        <dbReference type="ARBA" id="ARBA00022723"/>
    </source>
</evidence>
<dbReference type="OrthoDB" id="2121828at2759"/>
<evidence type="ECO:0000256" key="6">
    <source>
        <dbReference type="ARBA" id="ARBA00023180"/>
    </source>
</evidence>
<keyword evidence="12" id="KW-1185">Reference proteome</keyword>
<feature type="domain" description="Plastocyanin-like" evidence="8">
    <location>
        <begin position="172"/>
        <end position="370"/>
    </location>
</feature>
<dbReference type="AlphaFoldDB" id="A0A317WS76"/>
<dbReference type="CDD" id="cd13876">
    <property type="entry name" value="CuRO_2_Abr2_like"/>
    <property type="match status" value="1"/>
</dbReference>
<evidence type="ECO:0000256" key="7">
    <source>
        <dbReference type="SAM" id="SignalP"/>
    </source>
</evidence>